<reference evidence="2" key="2">
    <citation type="submission" date="2021-10" db="EMBL/GenBank/DDBJ databases">
        <title>Phylogenomics reveals ancestral predisposition of the termite-cultivated fungus Termitomyces towards a domesticated lifestyle.</title>
        <authorList>
            <person name="Auxier B."/>
            <person name="Grum-Grzhimaylo A."/>
            <person name="Cardenas M.E."/>
            <person name="Lodge J.D."/>
            <person name="Laessoe T."/>
            <person name="Pedersen O."/>
            <person name="Smith M.E."/>
            <person name="Kuyper T.W."/>
            <person name="Franco-Molano E.A."/>
            <person name="Baroni T.J."/>
            <person name="Aanen D.K."/>
        </authorList>
    </citation>
    <scope>NUCLEOTIDE SEQUENCE</scope>
    <source>
        <strain evidence="2">D49</strain>
    </source>
</reference>
<keyword evidence="1" id="KW-0812">Transmembrane</keyword>
<dbReference type="AlphaFoldDB" id="A0A9P7FWX7"/>
<accession>A0A9P7FWX7</accession>
<gene>
    <name evidence="2" type="ORF">H0H81_008411</name>
</gene>
<organism evidence="2 3">
    <name type="scientific">Sphagnurus paluster</name>
    <dbReference type="NCBI Taxonomy" id="117069"/>
    <lineage>
        <taxon>Eukaryota</taxon>
        <taxon>Fungi</taxon>
        <taxon>Dikarya</taxon>
        <taxon>Basidiomycota</taxon>
        <taxon>Agaricomycotina</taxon>
        <taxon>Agaricomycetes</taxon>
        <taxon>Agaricomycetidae</taxon>
        <taxon>Agaricales</taxon>
        <taxon>Tricholomatineae</taxon>
        <taxon>Lyophyllaceae</taxon>
        <taxon>Sphagnurus</taxon>
    </lineage>
</organism>
<dbReference type="EMBL" id="JABCKI010005947">
    <property type="protein sequence ID" value="KAG5636327.1"/>
    <property type="molecule type" value="Genomic_DNA"/>
</dbReference>
<dbReference type="OrthoDB" id="4476201at2759"/>
<dbReference type="Proteomes" id="UP000717328">
    <property type="component" value="Unassembled WGS sequence"/>
</dbReference>
<evidence type="ECO:0000313" key="3">
    <source>
        <dbReference type="Proteomes" id="UP000717328"/>
    </source>
</evidence>
<name>A0A9P7FWX7_9AGAR</name>
<feature type="transmembrane region" description="Helical" evidence="1">
    <location>
        <begin position="41"/>
        <end position="59"/>
    </location>
</feature>
<sequence length="92" mass="10473">MLQDNGKRAPRTAASLGHDEAVLARLGYKQEFRRVFSPVEVFGVGFSIIGLIPSMAYVCHIRQHVFYLMEEQFRHRLLDSERRGGSYGLGCE</sequence>
<protein>
    <submittedName>
        <fullName evidence="2">Uncharacterized protein</fullName>
    </submittedName>
</protein>
<proteinExistence type="predicted"/>
<reference evidence="2" key="1">
    <citation type="submission" date="2021-02" db="EMBL/GenBank/DDBJ databases">
        <authorList>
            <person name="Nieuwenhuis M."/>
            <person name="Van De Peppel L.J.J."/>
        </authorList>
    </citation>
    <scope>NUCLEOTIDE SEQUENCE</scope>
    <source>
        <strain evidence="2">D49</strain>
    </source>
</reference>
<comment type="caution">
    <text evidence="2">The sequence shown here is derived from an EMBL/GenBank/DDBJ whole genome shotgun (WGS) entry which is preliminary data.</text>
</comment>
<keyword evidence="1" id="KW-1133">Transmembrane helix</keyword>
<keyword evidence="3" id="KW-1185">Reference proteome</keyword>
<evidence type="ECO:0000256" key="1">
    <source>
        <dbReference type="SAM" id="Phobius"/>
    </source>
</evidence>
<evidence type="ECO:0000313" key="2">
    <source>
        <dbReference type="EMBL" id="KAG5636327.1"/>
    </source>
</evidence>
<keyword evidence="1" id="KW-0472">Membrane</keyword>